<evidence type="ECO:0000256" key="3">
    <source>
        <dbReference type="ARBA" id="ARBA00012098"/>
    </source>
</evidence>
<dbReference type="GO" id="GO:0000271">
    <property type="term" value="P:polysaccharide biosynthetic process"/>
    <property type="evidence" value="ECO:0007669"/>
    <property type="project" value="TreeGrafter"/>
</dbReference>
<dbReference type="PANTHER" id="PTHR21047">
    <property type="entry name" value="DTDP-6-DEOXY-D-GLUCOSE-3,5 EPIMERASE"/>
    <property type="match status" value="1"/>
</dbReference>
<evidence type="ECO:0000256" key="7">
    <source>
        <dbReference type="ARBA" id="ARBA00033311"/>
    </source>
</evidence>
<comment type="caution">
    <text evidence="10">The sequence shown here is derived from an EMBL/GenBank/DDBJ whole genome shotgun (WGS) entry which is preliminary data.</text>
</comment>
<comment type="function">
    <text evidence="2">Catalyzes the epimerization of the C3' and C5'positions of dTDP-6-deoxy-D-xylo-4-hexulose, forming dTDP-6-deoxy-L-lyxo-4-hexulose.</text>
</comment>
<dbReference type="GO" id="GO:0008830">
    <property type="term" value="F:dTDP-4-dehydrorhamnose 3,5-epimerase activity"/>
    <property type="evidence" value="ECO:0007669"/>
    <property type="project" value="UniProtKB-EC"/>
</dbReference>
<feature type="site" description="Participates in a stacking interaction with the thymidine ring of dTDP-4-oxo-6-deoxyglucose" evidence="9">
    <location>
        <position position="143"/>
    </location>
</feature>
<dbReference type="Gene3D" id="2.60.120.10">
    <property type="entry name" value="Jelly Rolls"/>
    <property type="match status" value="1"/>
</dbReference>
<evidence type="ECO:0000256" key="8">
    <source>
        <dbReference type="PIRSR" id="PIRSR600888-1"/>
    </source>
</evidence>
<feature type="active site" description="Proton donor" evidence="8">
    <location>
        <position position="135"/>
    </location>
</feature>
<reference evidence="10 11" key="1">
    <citation type="submission" date="2017-03" db="EMBL/GenBank/DDBJ databases">
        <title>Genomic and clinical evidence uncovers the enterohepatic species Helicobacter valdiviensis as a potential human intestinal pathogen.</title>
        <authorList>
            <person name="Fresia P."/>
            <person name="Jara R."/>
            <person name="Sierra R."/>
            <person name="Ferres I."/>
            <person name="Greif G."/>
            <person name="Iraola G."/>
            <person name="Collado L."/>
        </authorList>
    </citation>
    <scope>NUCLEOTIDE SEQUENCE [LARGE SCALE GENOMIC DNA]</scope>
    <source>
        <strain evidence="10 11">WBE14</strain>
    </source>
</reference>
<evidence type="ECO:0000256" key="1">
    <source>
        <dbReference type="ARBA" id="ARBA00001298"/>
    </source>
</evidence>
<gene>
    <name evidence="10" type="ORF">B6S12_08785</name>
</gene>
<feature type="active site" description="Proton acceptor" evidence="8">
    <location>
        <position position="67"/>
    </location>
</feature>
<dbReference type="Pfam" id="PF00908">
    <property type="entry name" value="dTDP_sugar_isom"/>
    <property type="match status" value="1"/>
</dbReference>
<comment type="catalytic activity">
    <reaction evidence="1">
        <text>dTDP-4-dehydro-6-deoxy-alpha-D-glucose = dTDP-4-dehydro-beta-L-rhamnose</text>
        <dbReference type="Rhea" id="RHEA:16969"/>
        <dbReference type="ChEBI" id="CHEBI:57649"/>
        <dbReference type="ChEBI" id="CHEBI:62830"/>
        <dbReference type="EC" id="5.1.3.13"/>
    </reaction>
</comment>
<dbReference type="PANTHER" id="PTHR21047:SF2">
    <property type="entry name" value="THYMIDINE DIPHOSPHO-4-KETO-RHAMNOSE 3,5-EPIMERASE"/>
    <property type="match status" value="1"/>
</dbReference>
<name>A0A2W6MU84_9HELI</name>
<evidence type="ECO:0000313" key="10">
    <source>
        <dbReference type="EMBL" id="PZT47479.1"/>
    </source>
</evidence>
<dbReference type="Proteomes" id="UP000249746">
    <property type="component" value="Unassembled WGS sequence"/>
</dbReference>
<dbReference type="InterPro" id="IPR000888">
    <property type="entry name" value="RmlC-like"/>
</dbReference>
<evidence type="ECO:0000256" key="9">
    <source>
        <dbReference type="PIRSR" id="PIRSR600888-3"/>
    </source>
</evidence>
<dbReference type="RefSeq" id="WP_111230430.1">
    <property type="nucleotide sequence ID" value="NZ_NBIU01000032.1"/>
</dbReference>
<dbReference type="AlphaFoldDB" id="A0A2W6MU84"/>
<dbReference type="GO" id="GO:0005829">
    <property type="term" value="C:cytosol"/>
    <property type="evidence" value="ECO:0007669"/>
    <property type="project" value="TreeGrafter"/>
</dbReference>
<protein>
    <recommendedName>
        <fullName evidence="4">dTDP-4-dehydrorhamnose 3,5-epimerase</fullName>
        <ecNumber evidence="3">5.1.3.13</ecNumber>
    </recommendedName>
    <alternativeName>
        <fullName evidence="6">Thymidine diphospho-4-keto-rhamnose 3,5-epimerase</fullName>
    </alternativeName>
    <alternativeName>
        <fullName evidence="5">dTDP-4-keto-6-deoxyglucose 3,5-epimerase</fullName>
    </alternativeName>
    <alternativeName>
        <fullName evidence="7">dTDP-6-deoxy-D-xylo-4-hexulose 3,5-epimerase</fullName>
    </alternativeName>
</protein>
<evidence type="ECO:0000256" key="2">
    <source>
        <dbReference type="ARBA" id="ARBA00001997"/>
    </source>
</evidence>
<dbReference type="OrthoDB" id="9800680at2"/>
<organism evidence="10 11">
    <name type="scientific">Helicobacter valdiviensis</name>
    <dbReference type="NCBI Taxonomy" id="1458358"/>
    <lineage>
        <taxon>Bacteria</taxon>
        <taxon>Pseudomonadati</taxon>
        <taxon>Campylobacterota</taxon>
        <taxon>Epsilonproteobacteria</taxon>
        <taxon>Campylobacterales</taxon>
        <taxon>Helicobacteraceae</taxon>
        <taxon>Helicobacter</taxon>
    </lineage>
</organism>
<evidence type="ECO:0000256" key="5">
    <source>
        <dbReference type="ARBA" id="ARBA00029758"/>
    </source>
</evidence>
<dbReference type="SUPFAM" id="SSF51182">
    <property type="entry name" value="RmlC-like cupins"/>
    <property type="match status" value="1"/>
</dbReference>
<dbReference type="EMBL" id="NBIU01000032">
    <property type="protein sequence ID" value="PZT47479.1"/>
    <property type="molecule type" value="Genomic_DNA"/>
</dbReference>
<sequence>MAMAFDIQESKKLKGVYIITPNKFSDLRGDIWSVFSQENLGNLLPDGLNFVLDKFTLSRPNVLRGIHGDHKSWKLVTCVYGEVHQVVVDCRKDSSTYLKWERFIINKENPQLILIPPYFGNAQYVSSKYDALYYYKWAYEGEYVDANDQFTYAWNDERIGIDWPTKAPILSERDILAMQGKSHG</sequence>
<dbReference type="EC" id="5.1.3.13" evidence="3"/>
<accession>A0A2W6MU84</accession>
<proteinExistence type="predicted"/>
<keyword evidence="11" id="KW-1185">Reference proteome</keyword>
<evidence type="ECO:0000313" key="11">
    <source>
        <dbReference type="Proteomes" id="UP000249746"/>
    </source>
</evidence>
<evidence type="ECO:0000256" key="4">
    <source>
        <dbReference type="ARBA" id="ARBA00019595"/>
    </source>
</evidence>
<dbReference type="InterPro" id="IPR014710">
    <property type="entry name" value="RmlC-like_jellyroll"/>
</dbReference>
<dbReference type="InterPro" id="IPR011051">
    <property type="entry name" value="RmlC_Cupin_sf"/>
</dbReference>
<evidence type="ECO:0000256" key="6">
    <source>
        <dbReference type="ARBA" id="ARBA00031424"/>
    </source>
</evidence>